<dbReference type="EMBL" id="BLKW01000002">
    <property type="protein sequence ID" value="GFG73268.1"/>
    <property type="molecule type" value="Genomic_DNA"/>
</dbReference>
<dbReference type="AlphaFoldDB" id="A0A7I9XTX5"/>
<dbReference type="Gene3D" id="1.10.443.10">
    <property type="entry name" value="Intergrase catalytic core"/>
    <property type="match status" value="1"/>
</dbReference>
<dbReference type="GO" id="GO:0003677">
    <property type="term" value="F:DNA binding"/>
    <property type="evidence" value="ECO:0007669"/>
    <property type="project" value="InterPro"/>
</dbReference>
<comment type="caution">
    <text evidence="2">The sequence shown here is derived from an EMBL/GenBank/DDBJ whole genome shotgun (WGS) entry which is preliminary data.</text>
</comment>
<keyword evidence="1" id="KW-0233">DNA recombination</keyword>
<reference evidence="2 3" key="1">
    <citation type="journal article" date="2019" name="Emerg. Microbes Infect.">
        <title>Comprehensive subspecies identification of 175 nontuberculous mycobacteria species based on 7547 genomic profiles.</title>
        <authorList>
            <person name="Matsumoto Y."/>
            <person name="Kinjo T."/>
            <person name="Motooka D."/>
            <person name="Nabeya D."/>
            <person name="Jung N."/>
            <person name="Uechi K."/>
            <person name="Horii T."/>
            <person name="Iida T."/>
            <person name="Fujita J."/>
            <person name="Nakamura S."/>
        </authorList>
    </citation>
    <scope>NUCLEOTIDE SEQUENCE [LARGE SCALE GENOMIC DNA]</scope>
    <source>
        <strain evidence="2 3">JCM 17322</strain>
    </source>
</reference>
<accession>A0A7I9XTX5</accession>
<organism evidence="2 3">
    <name type="scientific">Mycobacterium botniense</name>
    <dbReference type="NCBI Taxonomy" id="84962"/>
    <lineage>
        <taxon>Bacteria</taxon>
        <taxon>Bacillati</taxon>
        <taxon>Actinomycetota</taxon>
        <taxon>Actinomycetes</taxon>
        <taxon>Mycobacteriales</taxon>
        <taxon>Mycobacteriaceae</taxon>
        <taxon>Mycobacterium</taxon>
    </lineage>
</organism>
<dbReference type="Proteomes" id="UP000465361">
    <property type="component" value="Unassembled WGS sequence"/>
</dbReference>
<protein>
    <submittedName>
        <fullName evidence="2">Uncharacterized protein</fullName>
    </submittedName>
</protein>
<dbReference type="SUPFAM" id="SSF56349">
    <property type="entry name" value="DNA breaking-rejoining enzymes"/>
    <property type="match status" value="1"/>
</dbReference>
<dbReference type="GO" id="GO:0006310">
    <property type="term" value="P:DNA recombination"/>
    <property type="evidence" value="ECO:0007669"/>
    <property type="project" value="UniProtKB-KW"/>
</dbReference>
<sequence>MLVLRIADGIEYDKAKVVLYAYRHSYAQRHADAGVPVEVLRELLSHRKLETTSGYYRVGETRRREAVDRVTAMQFDRHGNRIWRQAKALLDCEHARRVVGEVAVPFGVCAEPSNVKAGGGACPFRFRCAGCDHFRTDVSCLPDLHAYLDDLLRTRERLLATTDLDEWARGEAMPSDEEIRRIRRLIAQITNGLDELEPEQRQQLQQAITVVRRHRNVMLGMPSTRQPLPDLRPERTP</sequence>
<dbReference type="GO" id="GO:0015074">
    <property type="term" value="P:DNA integration"/>
    <property type="evidence" value="ECO:0007669"/>
    <property type="project" value="InterPro"/>
</dbReference>
<dbReference type="InterPro" id="IPR013762">
    <property type="entry name" value="Integrase-like_cat_sf"/>
</dbReference>
<keyword evidence="3" id="KW-1185">Reference proteome</keyword>
<evidence type="ECO:0000256" key="1">
    <source>
        <dbReference type="ARBA" id="ARBA00023172"/>
    </source>
</evidence>
<evidence type="ECO:0000313" key="3">
    <source>
        <dbReference type="Proteomes" id="UP000465361"/>
    </source>
</evidence>
<proteinExistence type="predicted"/>
<gene>
    <name evidence="2" type="ORF">MBOT_06330</name>
</gene>
<evidence type="ECO:0000313" key="2">
    <source>
        <dbReference type="EMBL" id="GFG73268.1"/>
    </source>
</evidence>
<name>A0A7I9XTX5_9MYCO</name>
<dbReference type="InterPro" id="IPR011010">
    <property type="entry name" value="DNA_brk_join_enz"/>
</dbReference>